<protein>
    <submittedName>
        <fullName evidence="1">Uncharacterized protein</fullName>
    </submittedName>
</protein>
<name>A0A0F9CMB2_9ZZZZ</name>
<sequence>GSNPPAIQDAGGTCAWCHQTGLHITDQGHEILKLIALSKETIYV</sequence>
<reference evidence="1" key="1">
    <citation type="journal article" date="2015" name="Nature">
        <title>Complex archaea that bridge the gap between prokaryotes and eukaryotes.</title>
        <authorList>
            <person name="Spang A."/>
            <person name="Saw J.H."/>
            <person name="Jorgensen S.L."/>
            <person name="Zaremba-Niedzwiedzka K."/>
            <person name="Martijn J."/>
            <person name="Lind A.E."/>
            <person name="van Eijk R."/>
            <person name="Schleper C."/>
            <person name="Guy L."/>
            <person name="Ettema T.J."/>
        </authorList>
    </citation>
    <scope>NUCLEOTIDE SEQUENCE</scope>
</reference>
<accession>A0A0F9CMB2</accession>
<evidence type="ECO:0000313" key="1">
    <source>
        <dbReference type="EMBL" id="KKL27587.1"/>
    </source>
</evidence>
<dbReference type="EMBL" id="LAZR01035408">
    <property type="protein sequence ID" value="KKL27587.1"/>
    <property type="molecule type" value="Genomic_DNA"/>
</dbReference>
<organism evidence="1">
    <name type="scientific">marine sediment metagenome</name>
    <dbReference type="NCBI Taxonomy" id="412755"/>
    <lineage>
        <taxon>unclassified sequences</taxon>
        <taxon>metagenomes</taxon>
        <taxon>ecological metagenomes</taxon>
    </lineage>
</organism>
<comment type="caution">
    <text evidence="1">The sequence shown here is derived from an EMBL/GenBank/DDBJ whole genome shotgun (WGS) entry which is preliminary data.</text>
</comment>
<gene>
    <name evidence="1" type="ORF">LCGC14_2383680</name>
</gene>
<dbReference type="AlphaFoldDB" id="A0A0F9CMB2"/>
<feature type="non-terminal residue" evidence="1">
    <location>
        <position position="1"/>
    </location>
</feature>
<proteinExistence type="predicted"/>